<dbReference type="InterPro" id="IPR008168">
    <property type="entry name" value="Cyt_C_IC"/>
</dbReference>
<dbReference type="EMBL" id="FQWQ01000001">
    <property type="protein sequence ID" value="SHG72278.1"/>
    <property type="molecule type" value="Genomic_DNA"/>
</dbReference>
<dbReference type="InterPro" id="IPR038414">
    <property type="entry name" value="CcoP_N_sf"/>
</dbReference>
<evidence type="ECO:0000256" key="4">
    <source>
        <dbReference type="ARBA" id="ARBA00022982"/>
    </source>
</evidence>
<sequence>MKKIAFLLAGLLACMAAHAQEPTSKTFWDDPVNNPATPIYVTAALVFIVFLLVLIVSIMMLRAFNTLIEQTEKAKAKAMGVAYTPRPSWWSTLTQKLNNSVPVEREQDIDMGHSFDGIRELDNHLPPWWKWLFYSTIAWSVVYLVVFHISSSLPLSHDEYQNEVAVAEQEKQRLLASQPQAVIDVDKLEYTADAAIIGKGQKVFQDNCVSCHRKDGGGNTIGPNLTDDYWLHGNGIKNVYTTVNGGFVEKGMPAWGKALSPSEVRDVTFFVLSLHGTNPPDAKAPQGELAKPDASPKTDSLNVSAAR</sequence>
<keyword evidence="1" id="KW-0813">Transport</keyword>
<accession>A0A1M5M4U8</accession>
<evidence type="ECO:0000256" key="5">
    <source>
        <dbReference type="ARBA" id="ARBA00023004"/>
    </source>
</evidence>
<proteinExistence type="predicted"/>
<evidence type="ECO:0000256" key="6">
    <source>
        <dbReference type="PROSITE-ProRule" id="PRU00433"/>
    </source>
</evidence>
<dbReference type="Gene3D" id="1.10.760.10">
    <property type="entry name" value="Cytochrome c-like domain"/>
    <property type="match status" value="1"/>
</dbReference>
<keyword evidence="12" id="KW-1185">Reference proteome</keyword>
<dbReference type="PANTHER" id="PTHR33751">
    <property type="entry name" value="CBB3-TYPE CYTOCHROME C OXIDASE SUBUNIT FIXP"/>
    <property type="match status" value="1"/>
</dbReference>
<feature type="domain" description="Cytochrome c" evidence="10">
    <location>
        <begin position="195"/>
        <end position="275"/>
    </location>
</feature>
<dbReference type="PRINTS" id="PR00605">
    <property type="entry name" value="CYTCHROMECIC"/>
</dbReference>
<dbReference type="Gene3D" id="6.10.280.130">
    <property type="match status" value="1"/>
</dbReference>
<dbReference type="PANTHER" id="PTHR33751:SF1">
    <property type="entry name" value="CBB3-TYPE CYTOCHROME C OXIDASE SUBUNIT FIXP"/>
    <property type="match status" value="1"/>
</dbReference>
<keyword evidence="9" id="KW-0732">Signal</keyword>
<reference evidence="11 12" key="1">
    <citation type="submission" date="2016-11" db="EMBL/GenBank/DDBJ databases">
        <authorList>
            <person name="Jaros S."/>
            <person name="Januszkiewicz K."/>
            <person name="Wedrychowicz H."/>
        </authorList>
    </citation>
    <scope>NUCLEOTIDE SEQUENCE [LARGE SCALE GENOMIC DNA]</scope>
    <source>
        <strain evidence="11 12">DSM 24574</strain>
    </source>
</reference>
<dbReference type="OrthoDB" id="9811281at2"/>
<dbReference type="AlphaFoldDB" id="A0A1M5M4U8"/>
<dbReference type="GO" id="GO:0009055">
    <property type="term" value="F:electron transfer activity"/>
    <property type="evidence" value="ECO:0007669"/>
    <property type="project" value="InterPro"/>
</dbReference>
<dbReference type="InterPro" id="IPR050597">
    <property type="entry name" value="Cytochrome_c_Oxidase_Subunit"/>
</dbReference>
<dbReference type="GO" id="GO:0020037">
    <property type="term" value="F:heme binding"/>
    <property type="evidence" value="ECO:0007669"/>
    <property type="project" value="InterPro"/>
</dbReference>
<keyword evidence="8" id="KW-0812">Transmembrane</keyword>
<feature type="chain" id="PRO_5013336532" evidence="9">
    <location>
        <begin position="20"/>
        <end position="307"/>
    </location>
</feature>
<evidence type="ECO:0000256" key="2">
    <source>
        <dbReference type="ARBA" id="ARBA00022617"/>
    </source>
</evidence>
<protein>
    <submittedName>
        <fullName evidence="11">Cytochrome c oxidase cbb3-type subunit 3</fullName>
    </submittedName>
</protein>
<dbReference type="GO" id="GO:0005506">
    <property type="term" value="F:iron ion binding"/>
    <property type="evidence" value="ECO:0007669"/>
    <property type="project" value="InterPro"/>
</dbReference>
<keyword evidence="3 6" id="KW-0479">Metal-binding</keyword>
<keyword evidence="4" id="KW-0249">Electron transport</keyword>
<dbReference type="Pfam" id="PF14715">
    <property type="entry name" value="FixP_N"/>
    <property type="match status" value="1"/>
</dbReference>
<evidence type="ECO:0000256" key="7">
    <source>
        <dbReference type="SAM" id="MobiDB-lite"/>
    </source>
</evidence>
<keyword evidence="2 6" id="KW-0349">Heme</keyword>
<evidence type="ECO:0000259" key="10">
    <source>
        <dbReference type="PROSITE" id="PS51007"/>
    </source>
</evidence>
<dbReference type="Proteomes" id="UP000184212">
    <property type="component" value="Unassembled WGS sequence"/>
</dbReference>
<feature type="region of interest" description="Disordered" evidence="7">
    <location>
        <begin position="278"/>
        <end position="307"/>
    </location>
</feature>
<evidence type="ECO:0000256" key="1">
    <source>
        <dbReference type="ARBA" id="ARBA00022448"/>
    </source>
</evidence>
<dbReference type="InterPro" id="IPR032858">
    <property type="entry name" value="CcoP_N"/>
</dbReference>
<dbReference type="STRING" id="947013.SAMN04488109_1557"/>
<evidence type="ECO:0000256" key="3">
    <source>
        <dbReference type="ARBA" id="ARBA00022723"/>
    </source>
</evidence>
<dbReference type="InterPro" id="IPR009056">
    <property type="entry name" value="Cyt_c-like_dom"/>
</dbReference>
<dbReference type="InterPro" id="IPR036909">
    <property type="entry name" value="Cyt_c-like_dom_sf"/>
</dbReference>
<gene>
    <name evidence="11" type="ORF">SAMN04488109_1557</name>
</gene>
<feature type="compositionally biased region" description="Polar residues" evidence="7">
    <location>
        <begin position="297"/>
        <end position="307"/>
    </location>
</feature>
<evidence type="ECO:0000256" key="9">
    <source>
        <dbReference type="SAM" id="SignalP"/>
    </source>
</evidence>
<feature type="transmembrane region" description="Helical" evidence="8">
    <location>
        <begin position="131"/>
        <end position="149"/>
    </location>
</feature>
<dbReference type="PROSITE" id="PS51007">
    <property type="entry name" value="CYTC"/>
    <property type="match status" value="1"/>
</dbReference>
<keyword evidence="8" id="KW-0472">Membrane</keyword>
<evidence type="ECO:0000313" key="11">
    <source>
        <dbReference type="EMBL" id="SHG72278.1"/>
    </source>
</evidence>
<dbReference type="RefSeq" id="WP_084137957.1">
    <property type="nucleotide sequence ID" value="NZ_FQWQ01000001.1"/>
</dbReference>
<name>A0A1M5M4U8_9BACT</name>
<feature type="signal peptide" evidence="9">
    <location>
        <begin position="1"/>
        <end position="19"/>
    </location>
</feature>
<evidence type="ECO:0000313" key="12">
    <source>
        <dbReference type="Proteomes" id="UP000184212"/>
    </source>
</evidence>
<organism evidence="11 12">
    <name type="scientific">Chryseolinea serpens</name>
    <dbReference type="NCBI Taxonomy" id="947013"/>
    <lineage>
        <taxon>Bacteria</taxon>
        <taxon>Pseudomonadati</taxon>
        <taxon>Bacteroidota</taxon>
        <taxon>Cytophagia</taxon>
        <taxon>Cytophagales</taxon>
        <taxon>Fulvivirgaceae</taxon>
        <taxon>Chryseolinea</taxon>
    </lineage>
</organism>
<dbReference type="SUPFAM" id="SSF46626">
    <property type="entry name" value="Cytochrome c"/>
    <property type="match status" value="1"/>
</dbReference>
<dbReference type="Pfam" id="PF13442">
    <property type="entry name" value="Cytochrome_CBB3"/>
    <property type="match status" value="1"/>
</dbReference>
<feature type="transmembrane region" description="Helical" evidence="8">
    <location>
        <begin position="39"/>
        <end position="61"/>
    </location>
</feature>
<keyword evidence="5 6" id="KW-0408">Iron</keyword>
<keyword evidence="8" id="KW-1133">Transmembrane helix</keyword>
<evidence type="ECO:0000256" key="8">
    <source>
        <dbReference type="SAM" id="Phobius"/>
    </source>
</evidence>